<evidence type="ECO:0000313" key="1">
    <source>
        <dbReference type="EMBL" id="KAJ3666806.1"/>
    </source>
</evidence>
<sequence>MGEMRCVFQESTVRHNALEIQVFGPANQLSGSFLPRSSTTLGNVRLTPLLNGSLERYSRNHCRTYVVVLAIRLHRFLEALIFLNGKLLARIKVELCRNEILLLPGQTPV</sequence>
<protein>
    <submittedName>
        <fullName evidence="1">Uncharacterized protein</fullName>
    </submittedName>
</protein>
<gene>
    <name evidence="1" type="ORF">Zmor_002237</name>
</gene>
<comment type="caution">
    <text evidence="1">The sequence shown here is derived from an EMBL/GenBank/DDBJ whole genome shotgun (WGS) entry which is preliminary data.</text>
</comment>
<evidence type="ECO:0000313" key="2">
    <source>
        <dbReference type="Proteomes" id="UP001168821"/>
    </source>
</evidence>
<proteinExistence type="predicted"/>
<dbReference type="AlphaFoldDB" id="A0AA38J765"/>
<keyword evidence="2" id="KW-1185">Reference proteome</keyword>
<dbReference type="Proteomes" id="UP001168821">
    <property type="component" value="Unassembled WGS sequence"/>
</dbReference>
<reference evidence="1" key="1">
    <citation type="journal article" date="2023" name="G3 (Bethesda)">
        <title>Whole genome assemblies of Zophobas morio and Tenebrio molitor.</title>
        <authorList>
            <person name="Kaur S."/>
            <person name="Stinson S.A."/>
            <person name="diCenzo G.C."/>
        </authorList>
    </citation>
    <scope>NUCLEOTIDE SEQUENCE</scope>
    <source>
        <strain evidence="1">QUZm001</strain>
    </source>
</reference>
<name>A0AA38J765_9CUCU</name>
<accession>A0AA38J765</accession>
<dbReference type="EMBL" id="JALNTZ010000001">
    <property type="protein sequence ID" value="KAJ3666806.1"/>
    <property type="molecule type" value="Genomic_DNA"/>
</dbReference>
<organism evidence="1 2">
    <name type="scientific">Zophobas morio</name>
    <dbReference type="NCBI Taxonomy" id="2755281"/>
    <lineage>
        <taxon>Eukaryota</taxon>
        <taxon>Metazoa</taxon>
        <taxon>Ecdysozoa</taxon>
        <taxon>Arthropoda</taxon>
        <taxon>Hexapoda</taxon>
        <taxon>Insecta</taxon>
        <taxon>Pterygota</taxon>
        <taxon>Neoptera</taxon>
        <taxon>Endopterygota</taxon>
        <taxon>Coleoptera</taxon>
        <taxon>Polyphaga</taxon>
        <taxon>Cucujiformia</taxon>
        <taxon>Tenebrionidae</taxon>
        <taxon>Zophobas</taxon>
    </lineage>
</organism>